<accession>A0A1I8IPK4</accession>
<keyword evidence="4" id="KW-0472">Membrane</keyword>
<protein>
    <submittedName>
        <fullName evidence="8">ANF_receptor domain-containing protein</fullName>
    </submittedName>
</protein>
<organism evidence="7 8">
    <name type="scientific">Macrostomum lignano</name>
    <dbReference type="NCBI Taxonomy" id="282301"/>
    <lineage>
        <taxon>Eukaryota</taxon>
        <taxon>Metazoa</taxon>
        <taxon>Spiralia</taxon>
        <taxon>Lophotrochozoa</taxon>
        <taxon>Platyhelminthes</taxon>
        <taxon>Rhabditophora</taxon>
        <taxon>Macrostomorpha</taxon>
        <taxon>Macrostomida</taxon>
        <taxon>Macrostomidae</taxon>
        <taxon>Macrostomum</taxon>
    </lineage>
</organism>
<feature type="signal peptide" evidence="5">
    <location>
        <begin position="1"/>
        <end position="23"/>
    </location>
</feature>
<feature type="chain" id="PRO_5009321117" evidence="5">
    <location>
        <begin position="24"/>
        <end position="614"/>
    </location>
</feature>
<comment type="subcellular location">
    <subcellularLocation>
        <location evidence="1">Membrane</location>
    </subcellularLocation>
</comment>
<evidence type="ECO:0000256" key="2">
    <source>
        <dbReference type="ARBA" id="ARBA00022692"/>
    </source>
</evidence>
<sequence length="614" mass="66578">MKTCTTAALLTAAALMLCSLAVAVPLDCPINRHADWEIIAGKNISQLLINIKLSNGSCVEVHDQGTPTTFTTSRARGCTFCIEGHCVPVPRLPSPPTCDSVQGPDCGQYFTAKGNRAAPCADANPLLSSLSLAGKKSDIHVGLLDGVKQQFGHAYSVNIDQMRLEQSLWRLETLAAHLIDGHGGLESQPLLLSNIVGHVAEPLLELSDGLKICASIESVAPEQQQLNEVAGTMSCGAFGGSGSCGGGGGVGGGGGGGSIGMPGGFAAPRRYADRGFFDPFCMPVEKQPVRAQLLFQSRDHIGLRKLTSRNRLNWCRHIVTCDETCVYCCGSQASYDKYLMRMRLAELLLLCLATAFSSCLTAALGLKTEDDKVFRVGAVLESGDTVLEIALRRAVEVANGVLDRSKNLHGYRLVPDIRRISDSDSFNASLEVCSLLETGVVAIVGPTSGQASEQVRSVCEYFAVPHIETNWNYRLPRPNHYTVNLSPHFETYSQALSDYIKTMVPATRTAVIYDDPDSLLKFEGLLNAADSPVLVRQWAKRSGTYKYVMKELRAARISRFLVDIPVKKLVRFMIIDVNRVDLSDFQVIRGSNFSTLTLLPSVPPDAKYDRGPHR</sequence>
<reference evidence="8" key="1">
    <citation type="submission" date="2016-11" db="UniProtKB">
        <authorList>
            <consortium name="WormBaseParasite"/>
        </authorList>
    </citation>
    <scope>IDENTIFICATION</scope>
</reference>
<evidence type="ECO:0000256" key="1">
    <source>
        <dbReference type="ARBA" id="ARBA00004370"/>
    </source>
</evidence>
<keyword evidence="5" id="KW-0732">Signal</keyword>
<evidence type="ECO:0000256" key="3">
    <source>
        <dbReference type="ARBA" id="ARBA00022989"/>
    </source>
</evidence>
<dbReference type="WBParaSite" id="maker-uti_cns_0014738-snap-gene-0.2-mRNA-1">
    <property type="protein sequence ID" value="maker-uti_cns_0014738-snap-gene-0.2-mRNA-1"/>
    <property type="gene ID" value="maker-uti_cns_0014738-snap-gene-0.2"/>
</dbReference>
<dbReference type="GO" id="GO:0016020">
    <property type="term" value="C:membrane"/>
    <property type="evidence" value="ECO:0007669"/>
    <property type="project" value="UniProtKB-SubCell"/>
</dbReference>
<dbReference type="AlphaFoldDB" id="A0A1I8IPK4"/>
<feature type="domain" description="Receptor ligand binding region" evidence="6">
    <location>
        <begin position="403"/>
        <end position="553"/>
    </location>
</feature>
<keyword evidence="3" id="KW-1133">Transmembrane helix</keyword>
<evidence type="ECO:0000313" key="7">
    <source>
        <dbReference type="Proteomes" id="UP000095280"/>
    </source>
</evidence>
<name>A0A1I8IPK4_9PLAT</name>
<evidence type="ECO:0000313" key="8">
    <source>
        <dbReference type="WBParaSite" id="maker-uti_cns_0014738-snap-gene-0.2-mRNA-1"/>
    </source>
</evidence>
<keyword evidence="2" id="KW-0812">Transmembrane</keyword>
<keyword evidence="7" id="KW-1185">Reference proteome</keyword>
<evidence type="ECO:0000256" key="5">
    <source>
        <dbReference type="SAM" id="SignalP"/>
    </source>
</evidence>
<dbReference type="Pfam" id="PF01094">
    <property type="entry name" value="ANF_receptor"/>
    <property type="match status" value="1"/>
</dbReference>
<evidence type="ECO:0000259" key="6">
    <source>
        <dbReference type="Pfam" id="PF01094"/>
    </source>
</evidence>
<dbReference type="Proteomes" id="UP000095280">
    <property type="component" value="Unplaced"/>
</dbReference>
<dbReference type="InterPro" id="IPR028082">
    <property type="entry name" value="Peripla_BP_I"/>
</dbReference>
<dbReference type="SUPFAM" id="SSF53822">
    <property type="entry name" value="Periplasmic binding protein-like I"/>
    <property type="match status" value="1"/>
</dbReference>
<dbReference type="InterPro" id="IPR001828">
    <property type="entry name" value="ANF_lig-bd_rcpt"/>
</dbReference>
<evidence type="ECO:0000256" key="4">
    <source>
        <dbReference type="ARBA" id="ARBA00023136"/>
    </source>
</evidence>
<proteinExistence type="predicted"/>
<dbReference type="Gene3D" id="3.40.50.2300">
    <property type="match status" value="2"/>
</dbReference>